<evidence type="ECO:0000256" key="1">
    <source>
        <dbReference type="ARBA" id="ARBA00004370"/>
    </source>
</evidence>
<dbReference type="EMBL" id="JBJKBG010000002">
    <property type="protein sequence ID" value="KAL3750458.1"/>
    <property type="molecule type" value="Genomic_DNA"/>
</dbReference>
<evidence type="ECO:0000256" key="6">
    <source>
        <dbReference type="SAM" id="Phobius"/>
    </source>
</evidence>
<organism evidence="7 8">
    <name type="scientific">Eucalyptus globulus</name>
    <name type="common">Tasmanian blue gum</name>
    <dbReference type="NCBI Taxonomy" id="34317"/>
    <lineage>
        <taxon>Eukaryota</taxon>
        <taxon>Viridiplantae</taxon>
        <taxon>Streptophyta</taxon>
        <taxon>Embryophyta</taxon>
        <taxon>Tracheophyta</taxon>
        <taxon>Spermatophyta</taxon>
        <taxon>Magnoliopsida</taxon>
        <taxon>eudicotyledons</taxon>
        <taxon>Gunneridae</taxon>
        <taxon>Pentapetalae</taxon>
        <taxon>rosids</taxon>
        <taxon>malvids</taxon>
        <taxon>Myrtales</taxon>
        <taxon>Myrtaceae</taxon>
        <taxon>Myrtoideae</taxon>
        <taxon>Eucalypteae</taxon>
        <taxon>Eucalyptus</taxon>
    </lineage>
</organism>
<evidence type="ECO:0000313" key="8">
    <source>
        <dbReference type="Proteomes" id="UP001634007"/>
    </source>
</evidence>
<accession>A0ABD3LIM0</accession>
<dbReference type="GO" id="GO:0016020">
    <property type="term" value="C:membrane"/>
    <property type="evidence" value="ECO:0007669"/>
    <property type="project" value="UniProtKB-SubCell"/>
</dbReference>
<gene>
    <name evidence="7" type="ORF">ACJRO7_011460</name>
</gene>
<dbReference type="Proteomes" id="UP001634007">
    <property type="component" value="Unassembled WGS sequence"/>
</dbReference>
<dbReference type="PANTHER" id="PTHR31113">
    <property type="entry name" value="UPF0496 PROTEIN 3-RELATED"/>
    <property type="match status" value="1"/>
</dbReference>
<keyword evidence="5 6" id="KW-0472">Membrane</keyword>
<reference evidence="7 8" key="1">
    <citation type="submission" date="2024-11" db="EMBL/GenBank/DDBJ databases">
        <title>Chromosome-level genome assembly of Eucalyptus globulus Labill. provides insights into its genome evolution.</title>
        <authorList>
            <person name="Li X."/>
        </authorList>
    </citation>
    <scope>NUCLEOTIDE SEQUENCE [LARGE SCALE GENOMIC DNA]</scope>
    <source>
        <strain evidence="7">CL2024</strain>
        <tissue evidence="7">Fresh tender leaves</tissue>
    </source>
</reference>
<protein>
    <submittedName>
        <fullName evidence="7">Uncharacterized protein</fullName>
    </submittedName>
</protein>
<feature type="transmembrane region" description="Helical" evidence="6">
    <location>
        <begin position="176"/>
        <end position="198"/>
    </location>
</feature>
<comment type="subcellular location">
    <subcellularLocation>
        <location evidence="1">Membrane</location>
    </subcellularLocation>
</comment>
<comment type="caution">
    <text evidence="7">The sequence shown here is derived from an EMBL/GenBank/DDBJ whole genome shotgun (WGS) entry which is preliminary data.</text>
</comment>
<dbReference type="InterPro" id="IPR007749">
    <property type="entry name" value="DUF677"/>
</dbReference>
<keyword evidence="3 6" id="KW-0812">Transmembrane</keyword>
<dbReference type="Pfam" id="PF05055">
    <property type="entry name" value="DUF677"/>
    <property type="match status" value="1"/>
</dbReference>
<evidence type="ECO:0000256" key="2">
    <source>
        <dbReference type="ARBA" id="ARBA00009074"/>
    </source>
</evidence>
<evidence type="ECO:0000256" key="3">
    <source>
        <dbReference type="ARBA" id="ARBA00022692"/>
    </source>
</evidence>
<dbReference type="PANTHER" id="PTHR31113:SF32">
    <property type="entry name" value="UPF0496 PLANT-LIKE PROTEIN"/>
    <property type="match status" value="1"/>
</dbReference>
<evidence type="ECO:0000313" key="7">
    <source>
        <dbReference type="EMBL" id="KAL3750458.1"/>
    </source>
</evidence>
<dbReference type="AlphaFoldDB" id="A0ABD3LIM0"/>
<sequence length="338" mass="38352">MDGKLKDIIVQKNILQLRENNGKRSAYGQVDPLHTTNLLDMHGISVEIIIECQEDMRNEKELSDLVICYFDCVQNILKFYSSLDDCQSQAHRNQWEIRDALTDFEEERGENVGGKKYVETLRKLMKFKEAANPFTDKFFTLLHSVNEQQAEMLQKLQSCKKKVAEKIKSAQACRRVTNAIFVTAFVATVILSVVAVAIGAPPVVIAVATALTAPIGTVGQWCYSRWKKYQRKLEKKRELINLMTAGSGTMISIKELETIQSLVSKLETGIESIVQNADFALGEEQEEAVKRGVLEIKKRVKDVMADIDVLCKQGDKSRRDIEWARKVIEHKLNAYSNH</sequence>
<keyword evidence="4 6" id="KW-1133">Transmembrane helix</keyword>
<proteinExistence type="inferred from homology"/>
<keyword evidence="8" id="KW-1185">Reference proteome</keyword>
<comment type="similarity">
    <text evidence="2">Belongs to the UPF0496 family.</text>
</comment>
<evidence type="ECO:0000256" key="5">
    <source>
        <dbReference type="ARBA" id="ARBA00023136"/>
    </source>
</evidence>
<name>A0ABD3LIM0_EUCGL</name>
<evidence type="ECO:0000256" key="4">
    <source>
        <dbReference type="ARBA" id="ARBA00022989"/>
    </source>
</evidence>
<feature type="transmembrane region" description="Helical" evidence="6">
    <location>
        <begin position="204"/>
        <end position="223"/>
    </location>
</feature>